<keyword evidence="1" id="KW-0472">Membrane</keyword>
<dbReference type="PANTHER" id="PTHR22941:SF13">
    <property type="entry name" value="SERPENTINE RECEPTOR, CLASS H"/>
    <property type="match status" value="1"/>
</dbReference>
<evidence type="ECO:0000313" key="3">
    <source>
        <dbReference type="Proteomes" id="UP000230233"/>
    </source>
</evidence>
<gene>
    <name evidence="2" type="primary">Cnig_chr_V.g17521</name>
    <name evidence="2" type="ORF">B9Z55_017521</name>
</gene>
<dbReference type="OrthoDB" id="5804686at2759"/>
<comment type="caution">
    <text evidence="2">The sequence shown here is derived from an EMBL/GenBank/DDBJ whole genome shotgun (WGS) entry which is preliminary data.</text>
</comment>
<feature type="transmembrane region" description="Helical" evidence="1">
    <location>
        <begin position="219"/>
        <end position="240"/>
    </location>
</feature>
<evidence type="ECO:0000256" key="1">
    <source>
        <dbReference type="SAM" id="Phobius"/>
    </source>
</evidence>
<accession>A0A2G5T9V4</accession>
<feature type="transmembrane region" description="Helical" evidence="1">
    <location>
        <begin position="94"/>
        <end position="114"/>
    </location>
</feature>
<dbReference type="PANTHER" id="PTHR22941">
    <property type="entry name" value="SERPENTINE RECEPTOR"/>
    <property type="match status" value="1"/>
</dbReference>
<sequence length="448" mass="51872">MGSAKWYLLNLHITCILLDWAMTVLAVPYLIFPALGGYPLGVLRFWFGVPSIVQLYVVMNLAFFAVTSVTLIFENRFYQLYARNSFWRYLRIPFIIINYLLDATHLLPACLMVPDQKTALEFTYEQIPNLSDEIKAEPLFILAIDFWVQMPYISMGLRNVVQVCLFGLINRNMNLESRSFNRSENTINLQRKFLNAIKAQISLSNIINMFLESPESYKFTLHAITAIASPLHVLGIYCILSLTPKNMGSAKWYLLNLHVSCILLDWGITVLSVPYLILPVWGGYPLGILRYWFGVPVLVQIYVVATMIFVVVTSIVLIFENRFYQLYARNSLWRYLRMPFIIINYFLDVTHLLPACFMIPDQGIALEFAYKLIPNLSEQTKAEQIFILSTDFRVKIPFILMGLKKCVETYMFIGLMNRNMNLESRSFAKSENTMNLQRKFFNAIKAQV</sequence>
<keyword evidence="1" id="KW-0812">Transmembrane</keyword>
<dbReference type="STRING" id="1611254.A0A2G5T9V4"/>
<dbReference type="InterPro" id="IPR019422">
    <property type="entry name" value="7TM_GPCR_serpentine_rcpt_Srh"/>
</dbReference>
<keyword evidence="1" id="KW-1133">Transmembrane helix</keyword>
<dbReference type="AlphaFoldDB" id="A0A2G5T9V4"/>
<feature type="transmembrane region" description="Helical" evidence="1">
    <location>
        <begin position="7"/>
        <end position="32"/>
    </location>
</feature>
<keyword evidence="3" id="KW-1185">Reference proteome</keyword>
<feature type="transmembrane region" description="Helical" evidence="1">
    <location>
        <begin position="297"/>
        <end position="319"/>
    </location>
</feature>
<dbReference type="EMBL" id="PDUG01000005">
    <property type="protein sequence ID" value="PIC24050.1"/>
    <property type="molecule type" value="Genomic_DNA"/>
</dbReference>
<feature type="transmembrane region" description="Helical" evidence="1">
    <location>
        <begin position="52"/>
        <end position="73"/>
    </location>
</feature>
<evidence type="ECO:0000313" key="2">
    <source>
        <dbReference type="EMBL" id="PIC24050.1"/>
    </source>
</evidence>
<dbReference type="Pfam" id="PF10318">
    <property type="entry name" value="7TM_GPCR_Srh"/>
    <property type="match status" value="2"/>
</dbReference>
<reference evidence="3" key="1">
    <citation type="submission" date="2017-10" db="EMBL/GenBank/DDBJ databases">
        <title>Rapid genome shrinkage in a self-fertile nematode reveals novel sperm competition proteins.</title>
        <authorList>
            <person name="Yin D."/>
            <person name="Schwarz E.M."/>
            <person name="Thomas C.G."/>
            <person name="Felde R.L."/>
            <person name="Korf I.F."/>
            <person name="Cutter A.D."/>
            <person name="Schartner C.M."/>
            <person name="Ralston E.J."/>
            <person name="Meyer B.J."/>
            <person name="Haag E.S."/>
        </authorList>
    </citation>
    <scope>NUCLEOTIDE SEQUENCE [LARGE SCALE GENOMIC DNA]</scope>
    <source>
        <strain evidence="3">JU1422</strain>
    </source>
</reference>
<feature type="transmembrane region" description="Helical" evidence="1">
    <location>
        <begin position="252"/>
        <end position="277"/>
    </location>
</feature>
<dbReference type="InterPro" id="IPR053220">
    <property type="entry name" value="Nematode_rcpt-like_serp_H"/>
</dbReference>
<proteinExistence type="predicted"/>
<name>A0A2G5T9V4_9PELO</name>
<dbReference type="Proteomes" id="UP000230233">
    <property type="component" value="Chromosome V"/>
</dbReference>
<organism evidence="2 3">
    <name type="scientific">Caenorhabditis nigoni</name>
    <dbReference type="NCBI Taxonomy" id="1611254"/>
    <lineage>
        <taxon>Eukaryota</taxon>
        <taxon>Metazoa</taxon>
        <taxon>Ecdysozoa</taxon>
        <taxon>Nematoda</taxon>
        <taxon>Chromadorea</taxon>
        <taxon>Rhabditida</taxon>
        <taxon>Rhabditina</taxon>
        <taxon>Rhabditomorpha</taxon>
        <taxon>Rhabditoidea</taxon>
        <taxon>Rhabditidae</taxon>
        <taxon>Peloderinae</taxon>
        <taxon>Caenorhabditis</taxon>
    </lineage>
</organism>
<feature type="transmembrane region" description="Helical" evidence="1">
    <location>
        <begin position="340"/>
        <end position="360"/>
    </location>
</feature>
<protein>
    <submittedName>
        <fullName evidence="2">Uncharacterized protein</fullName>
    </submittedName>
</protein>